<evidence type="ECO:0000256" key="7">
    <source>
        <dbReference type="PROSITE-ProRule" id="PRU00042"/>
    </source>
</evidence>
<proteinExistence type="predicted"/>
<comment type="caution">
    <text evidence="10">The sequence shown here is derived from an EMBL/GenBank/DDBJ whole genome shotgun (WGS) entry which is preliminary data.</text>
</comment>
<gene>
    <name evidence="10" type="ORF">BJX67DRAFT_224294</name>
</gene>
<evidence type="ECO:0000256" key="5">
    <source>
        <dbReference type="ARBA" id="ARBA00023163"/>
    </source>
</evidence>
<keyword evidence="4" id="KW-0238">DNA-binding</keyword>
<dbReference type="SUPFAM" id="SSF57701">
    <property type="entry name" value="Zn2/Cys6 DNA-binding domain"/>
    <property type="match status" value="1"/>
</dbReference>
<dbReference type="PROSITE" id="PS00463">
    <property type="entry name" value="ZN2_CY6_FUNGAL_1"/>
    <property type="match status" value="1"/>
</dbReference>
<keyword evidence="5" id="KW-0804">Transcription</keyword>
<feature type="domain" description="C2H2-type" evidence="9">
    <location>
        <begin position="32"/>
        <end position="59"/>
    </location>
</feature>
<dbReference type="RefSeq" id="XP_070883374.1">
    <property type="nucleotide sequence ID" value="XM_071025800.1"/>
</dbReference>
<evidence type="ECO:0000256" key="4">
    <source>
        <dbReference type="ARBA" id="ARBA00023125"/>
    </source>
</evidence>
<keyword evidence="2" id="KW-0862">Zinc</keyword>
<dbReference type="Pfam" id="PF00172">
    <property type="entry name" value="Zn_clus"/>
    <property type="match status" value="1"/>
</dbReference>
<keyword evidence="6" id="KW-0539">Nucleus</keyword>
<evidence type="ECO:0000256" key="1">
    <source>
        <dbReference type="ARBA" id="ARBA00022723"/>
    </source>
</evidence>
<dbReference type="SMART" id="SM00355">
    <property type="entry name" value="ZnF_C2H2"/>
    <property type="match status" value="2"/>
</dbReference>
<evidence type="ECO:0000256" key="2">
    <source>
        <dbReference type="ARBA" id="ARBA00022833"/>
    </source>
</evidence>
<dbReference type="InterPro" id="IPR001138">
    <property type="entry name" value="Zn2Cys6_DnaBD"/>
</dbReference>
<feature type="domain" description="Zn(2)-C6 fungal-type" evidence="8">
    <location>
        <begin position="68"/>
        <end position="97"/>
    </location>
</feature>
<dbReference type="EMBL" id="JBFXLQ010000041">
    <property type="protein sequence ID" value="KAL2864395.1"/>
    <property type="molecule type" value="Genomic_DNA"/>
</dbReference>
<reference evidence="10 11" key="1">
    <citation type="submission" date="2024-07" db="EMBL/GenBank/DDBJ databases">
        <title>Section-level genome sequencing and comparative genomics of Aspergillus sections Usti and Cavernicolus.</title>
        <authorList>
            <consortium name="Lawrence Berkeley National Laboratory"/>
            <person name="Nybo J.L."/>
            <person name="Vesth T.C."/>
            <person name="Theobald S."/>
            <person name="Frisvad J.C."/>
            <person name="Larsen T.O."/>
            <person name="Kjaerboelling I."/>
            <person name="Rothschild-Mancinelli K."/>
            <person name="Lyhne E.K."/>
            <person name="Kogle M.E."/>
            <person name="Barry K."/>
            <person name="Clum A."/>
            <person name="Na H."/>
            <person name="Ledsgaard L."/>
            <person name="Lin J."/>
            <person name="Lipzen A."/>
            <person name="Kuo A."/>
            <person name="Riley R."/>
            <person name="Mondo S."/>
            <person name="Labutti K."/>
            <person name="Haridas S."/>
            <person name="Pangalinan J."/>
            <person name="Salamov A.A."/>
            <person name="Simmons B.A."/>
            <person name="Magnuson J.K."/>
            <person name="Chen J."/>
            <person name="Drula E."/>
            <person name="Henrissat B."/>
            <person name="Wiebenga A."/>
            <person name="Lubbers R.J."/>
            <person name="Gomes A.C."/>
            <person name="Macurrencykelacurrency M.R."/>
            <person name="Stajich J."/>
            <person name="Grigoriev I.V."/>
            <person name="Mortensen U.H."/>
            <person name="De Vries R.P."/>
            <person name="Baker S.E."/>
            <person name="Andersen M.R."/>
        </authorList>
    </citation>
    <scope>NUCLEOTIDE SEQUENCE [LARGE SCALE GENOMIC DNA]</scope>
    <source>
        <strain evidence="10 11">CBS 449.75</strain>
    </source>
</reference>
<organism evidence="10 11">
    <name type="scientific">Aspergillus lucknowensis</name>
    <dbReference type="NCBI Taxonomy" id="176173"/>
    <lineage>
        <taxon>Eukaryota</taxon>
        <taxon>Fungi</taxon>
        <taxon>Dikarya</taxon>
        <taxon>Ascomycota</taxon>
        <taxon>Pezizomycotina</taxon>
        <taxon>Eurotiomycetes</taxon>
        <taxon>Eurotiomycetidae</taxon>
        <taxon>Eurotiales</taxon>
        <taxon>Aspergillaceae</taxon>
        <taxon>Aspergillus</taxon>
        <taxon>Aspergillus subgen. Nidulantes</taxon>
    </lineage>
</organism>
<dbReference type="PROSITE" id="PS50157">
    <property type="entry name" value="ZINC_FINGER_C2H2_2"/>
    <property type="match status" value="1"/>
</dbReference>
<dbReference type="SMART" id="SM00066">
    <property type="entry name" value="GAL4"/>
    <property type="match status" value="1"/>
</dbReference>
<dbReference type="CDD" id="cd12148">
    <property type="entry name" value="fungal_TF_MHR"/>
    <property type="match status" value="1"/>
</dbReference>
<name>A0ABR4LIP3_9EURO</name>
<dbReference type="InterPro" id="IPR013087">
    <property type="entry name" value="Znf_C2H2_type"/>
</dbReference>
<dbReference type="Pfam" id="PF00096">
    <property type="entry name" value="zf-C2H2"/>
    <property type="match status" value="1"/>
</dbReference>
<dbReference type="GeneID" id="98140872"/>
<evidence type="ECO:0000259" key="8">
    <source>
        <dbReference type="PROSITE" id="PS50048"/>
    </source>
</evidence>
<evidence type="ECO:0000259" key="9">
    <source>
        <dbReference type="PROSITE" id="PS50157"/>
    </source>
</evidence>
<dbReference type="PROSITE" id="PS50048">
    <property type="entry name" value="ZN2_CY6_FUNGAL_2"/>
    <property type="match status" value="1"/>
</dbReference>
<keyword evidence="7" id="KW-0863">Zinc-finger</keyword>
<dbReference type="CDD" id="cd00067">
    <property type="entry name" value="GAL4"/>
    <property type="match status" value="1"/>
</dbReference>
<evidence type="ECO:0000256" key="3">
    <source>
        <dbReference type="ARBA" id="ARBA00023015"/>
    </source>
</evidence>
<dbReference type="InterPro" id="IPR007219">
    <property type="entry name" value="XnlR_reg_dom"/>
</dbReference>
<dbReference type="InterPro" id="IPR036236">
    <property type="entry name" value="Znf_C2H2_sf"/>
</dbReference>
<dbReference type="Gene3D" id="3.30.160.60">
    <property type="entry name" value="Classic Zinc Finger"/>
    <property type="match status" value="2"/>
</dbReference>
<evidence type="ECO:0000313" key="11">
    <source>
        <dbReference type="Proteomes" id="UP001610432"/>
    </source>
</evidence>
<dbReference type="Pfam" id="PF04082">
    <property type="entry name" value="Fungal_trans"/>
    <property type="match status" value="1"/>
</dbReference>
<evidence type="ECO:0000313" key="10">
    <source>
        <dbReference type="EMBL" id="KAL2864395.1"/>
    </source>
</evidence>
<keyword evidence="3" id="KW-0805">Transcription regulation</keyword>
<keyword evidence="11" id="KW-1185">Reference proteome</keyword>
<dbReference type="Gene3D" id="4.10.240.10">
    <property type="entry name" value="Zn(2)-C6 fungal-type DNA-binding domain"/>
    <property type="match status" value="1"/>
</dbReference>
<dbReference type="PANTHER" id="PTHR47660:SF7">
    <property type="entry name" value="TRANSCRIPTION FACTOR WITH C2H2 AND ZN(2)-CYS(6) DNA BINDING DOMAIN (EUROFUNG)"/>
    <property type="match status" value="1"/>
</dbReference>
<dbReference type="SUPFAM" id="SSF57667">
    <property type="entry name" value="beta-beta-alpha zinc fingers"/>
    <property type="match status" value="1"/>
</dbReference>
<dbReference type="InterPro" id="IPR036864">
    <property type="entry name" value="Zn2-C6_fun-type_DNA-bd_sf"/>
</dbReference>
<accession>A0ABR4LIP3</accession>
<dbReference type="PROSITE" id="PS00028">
    <property type="entry name" value="ZINC_FINGER_C2H2_1"/>
    <property type="match status" value="1"/>
</dbReference>
<dbReference type="PANTHER" id="PTHR47660">
    <property type="entry name" value="TRANSCRIPTION FACTOR WITH C2H2 AND ZN(2)-CYS(6) DNA BINDING DOMAIN (EUROFUNG)-RELATED-RELATED"/>
    <property type="match status" value="1"/>
</dbReference>
<evidence type="ECO:0000256" key="6">
    <source>
        <dbReference type="ARBA" id="ARBA00023242"/>
    </source>
</evidence>
<dbReference type="Proteomes" id="UP001610432">
    <property type="component" value="Unassembled WGS sequence"/>
</dbReference>
<protein>
    <submittedName>
        <fullName evidence="10">Uncharacterized protein</fullName>
    </submittedName>
</protein>
<sequence>MIACDYPGCTAQYRRKEHLNRHARKHYSTAQLTCQDCGKAFDRSDTLRRHAQLHRREHEESTPRAARACDRCHASKTRCDGQEPCRVCSRRGLRCTFNRRRKAAEPPSTTASEARDEPRAVLTNVNEDLQSLLLQHESYLRENRLRAQTERNGEQGQQGQLDIDHYVEIYFAHFHSQWPIVHRPSFNYGKDTQPHVLTLSLVMIGLWVTGETAARSRAENMHDKLVTLLENRMDDWKSHTDFKDKSWPLTTFQAIVLNAIFALIREAPSDLHERCSSMVRALTTTCIAGGLFCYDRIRAQVSPNESFVFAWTWMEETQRLSLALFKVNLLYNAGMLSISDLGVPFPDSGYLWDAPGTREFYRRYHAQVESETHERPLICDIFRDIQRGRKGFGQLLQVDGWLGFLASQARPANPQ</sequence>
<keyword evidence="1" id="KW-0479">Metal-binding</keyword>